<feature type="non-terminal residue" evidence="1">
    <location>
        <position position="51"/>
    </location>
</feature>
<accession>A0ACA9S5Q8</accession>
<keyword evidence="2" id="KW-1185">Reference proteome</keyword>
<comment type="caution">
    <text evidence="1">The sequence shown here is derived from an EMBL/GenBank/DDBJ whole genome shotgun (WGS) entry which is preliminary data.</text>
</comment>
<proteinExistence type="predicted"/>
<dbReference type="EMBL" id="CAJVQC010092338">
    <property type="protein sequence ID" value="CAG8826530.1"/>
    <property type="molecule type" value="Genomic_DNA"/>
</dbReference>
<evidence type="ECO:0000313" key="2">
    <source>
        <dbReference type="Proteomes" id="UP000789920"/>
    </source>
</evidence>
<name>A0ACA9S5Q8_9GLOM</name>
<evidence type="ECO:0000313" key="1">
    <source>
        <dbReference type="EMBL" id="CAG8826530.1"/>
    </source>
</evidence>
<gene>
    <name evidence="1" type="ORF">RPERSI_LOCUS26758</name>
</gene>
<dbReference type="Proteomes" id="UP000789920">
    <property type="component" value="Unassembled WGS sequence"/>
</dbReference>
<protein>
    <submittedName>
        <fullName evidence="1">10283_t:CDS:1</fullName>
    </submittedName>
</protein>
<feature type="non-terminal residue" evidence="1">
    <location>
        <position position="1"/>
    </location>
</feature>
<sequence length="51" mass="5925">NIEGDNKGDTYEHSEKLISFEIFEESMPFKLSEKPTFYLNYETSDNISISS</sequence>
<reference evidence="1" key="1">
    <citation type="submission" date="2021-06" db="EMBL/GenBank/DDBJ databases">
        <authorList>
            <person name="Kallberg Y."/>
            <person name="Tangrot J."/>
            <person name="Rosling A."/>
        </authorList>
    </citation>
    <scope>NUCLEOTIDE SEQUENCE</scope>
    <source>
        <strain evidence="1">MA461A</strain>
    </source>
</reference>
<organism evidence="1 2">
    <name type="scientific">Racocetra persica</name>
    <dbReference type="NCBI Taxonomy" id="160502"/>
    <lineage>
        <taxon>Eukaryota</taxon>
        <taxon>Fungi</taxon>
        <taxon>Fungi incertae sedis</taxon>
        <taxon>Mucoromycota</taxon>
        <taxon>Glomeromycotina</taxon>
        <taxon>Glomeromycetes</taxon>
        <taxon>Diversisporales</taxon>
        <taxon>Gigasporaceae</taxon>
        <taxon>Racocetra</taxon>
    </lineage>
</organism>